<dbReference type="Pfam" id="PF10259">
    <property type="entry name" value="Rogdi_lz"/>
    <property type="match status" value="1"/>
</dbReference>
<accession>A0A7J7JEI5</accession>
<name>A0A7J7JEI5_BUGNE</name>
<sequence length="218" mass="24298">MVTLMGDNICEADINVRVPSVKGHHSSGLMRTTIQPDNCWKLQQLQDAGNYLSQALTQVNKRLDMGAFASGQQCILLLNNLISALSNGRGCMVIPKRKTIDDLRRSINVKALNPPLAPEVAVSFYVHATKLVFALYHVSTPSHKHRLEITDRFQAEVSVPWFSDVIVMFTAALQQCQQLKDKVSVFAQYRDAPPDTLVPRTDKQQAKGTNTKQEVIIV</sequence>
<dbReference type="PANTHER" id="PTHR13618:SF1">
    <property type="entry name" value="PROTEIN ROGDI HOMOLOG"/>
    <property type="match status" value="1"/>
</dbReference>
<dbReference type="PANTHER" id="PTHR13618">
    <property type="entry name" value="LEUCINE ZIPPER CONTAINING TRANSCRIPTION FACTOR LZF1"/>
    <property type="match status" value="1"/>
</dbReference>
<organism evidence="2 3">
    <name type="scientific">Bugula neritina</name>
    <name type="common">Brown bryozoan</name>
    <name type="synonym">Sertularia neritina</name>
    <dbReference type="NCBI Taxonomy" id="10212"/>
    <lineage>
        <taxon>Eukaryota</taxon>
        <taxon>Metazoa</taxon>
        <taxon>Spiralia</taxon>
        <taxon>Lophotrochozoa</taxon>
        <taxon>Bryozoa</taxon>
        <taxon>Gymnolaemata</taxon>
        <taxon>Cheilostomatida</taxon>
        <taxon>Flustrina</taxon>
        <taxon>Buguloidea</taxon>
        <taxon>Bugulidae</taxon>
        <taxon>Bugula</taxon>
    </lineage>
</organism>
<gene>
    <name evidence="2" type="ORF">EB796_017890</name>
</gene>
<dbReference type="OrthoDB" id="66510at2759"/>
<keyword evidence="3" id="KW-1185">Reference proteome</keyword>
<dbReference type="EMBL" id="VXIV02002663">
    <property type="protein sequence ID" value="KAF6023788.1"/>
    <property type="molecule type" value="Genomic_DNA"/>
</dbReference>
<comment type="caution">
    <text evidence="2">The sequence shown here is derived from an EMBL/GenBank/DDBJ whole genome shotgun (WGS) entry which is preliminary data.</text>
</comment>
<reference evidence="2" key="1">
    <citation type="submission" date="2020-06" db="EMBL/GenBank/DDBJ databases">
        <title>Draft genome of Bugula neritina, a colonial animal packing powerful symbionts and potential medicines.</title>
        <authorList>
            <person name="Rayko M."/>
        </authorList>
    </citation>
    <scope>NUCLEOTIDE SEQUENCE [LARGE SCALE GENOMIC DNA]</scope>
    <source>
        <strain evidence="2">Kwan_BN1</strain>
    </source>
</reference>
<dbReference type="GO" id="GO:0043291">
    <property type="term" value="C:RAVE complex"/>
    <property type="evidence" value="ECO:0007669"/>
    <property type="project" value="TreeGrafter"/>
</dbReference>
<evidence type="ECO:0000313" key="2">
    <source>
        <dbReference type="EMBL" id="KAF6023788.1"/>
    </source>
</evidence>
<evidence type="ECO:0000313" key="3">
    <source>
        <dbReference type="Proteomes" id="UP000593567"/>
    </source>
</evidence>
<dbReference type="InterPro" id="IPR028241">
    <property type="entry name" value="RAVE2/Rogdi"/>
</dbReference>
<protein>
    <submittedName>
        <fullName evidence="2">Uncharacterized protein</fullName>
    </submittedName>
</protein>
<dbReference type="Proteomes" id="UP000593567">
    <property type="component" value="Unassembled WGS sequence"/>
</dbReference>
<evidence type="ECO:0000256" key="1">
    <source>
        <dbReference type="ARBA" id="ARBA00005535"/>
    </source>
</evidence>
<dbReference type="AlphaFoldDB" id="A0A7J7JEI5"/>
<proteinExistence type="inferred from homology"/>
<comment type="similarity">
    <text evidence="1">Belongs to the rogdi family.</text>
</comment>